<dbReference type="GeneID" id="55619475"/>
<feature type="compositionally biased region" description="Basic residues" evidence="1">
    <location>
        <begin position="8"/>
        <end position="17"/>
    </location>
</feature>
<dbReference type="RefSeq" id="YP_009849060.1">
    <property type="nucleotide sequence ID" value="NC_048791.1"/>
</dbReference>
<dbReference type="KEGG" id="vg:55619475"/>
<reference evidence="3 4" key="1">
    <citation type="submission" date="2019-05" db="EMBL/GenBank/DDBJ databases">
        <authorList>
            <person name="Albert R.M."/>
            <person name="Nur A.I."/>
            <person name="Ayala A."/>
            <person name="Bradley M.S."/>
            <person name="Burch R.E."/>
            <person name="Chen M."/>
            <person name="Dulaney A."/>
            <person name="Kakulamarri P.S."/>
            <person name="Kelly K.U."/>
            <person name="Maynor S.D."/>
            <person name="Perritt S.E."/>
            <person name="Praveen H."/>
            <person name="Slemons D.M."/>
            <person name="Snidow C.R."/>
            <person name="Thalluri S."/>
            <person name="Vyawahare A.K."/>
            <person name="Williams M.R."/>
            <person name="Monti D.L."/>
            <person name="Garlena R.A."/>
            <person name="Russell D.A."/>
            <person name="Pope W.H."/>
            <person name="Jacobs-Sera D."/>
            <person name="Hatfull G.F."/>
        </authorList>
    </citation>
    <scope>NUCLEOTIDE SEQUENCE [LARGE SCALE GENOMIC DNA]</scope>
</reference>
<evidence type="ECO:0000256" key="1">
    <source>
        <dbReference type="SAM" id="MobiDB-lite"/>
    </source>
</evidence>
<feature type="region of interest" description="Disordered" evidence="1">
    <location>
        <begin position="1"/>
        <end position="35"/>
    </location>
</feature>
<dbReference type="Gene3D" id="1.10.530.10">
    <property type="match status" value="1"/>
</dbReference>
<feature type="domain" description="Peptidase C39-like" evidence="2">
    <location>
        <begin position="242"/>
        <end position="384"/>
    </location>
</feature>
<dbReference type="PANTHER" id="PTHR34408:SF1">
    <property type="entry name" value="GLYCOSYL HYDROLASE FAMILY 19 DOMAIN-CONTAINING PROTEIN HI_1415"/>
    <property type="match status" value="1"/>
</dbReference>
<protein>
    <submittedName>
        <fullName evidence="3">Endolysin</fullName>
    </submittedName>
</protein>
<dbReference type="Pfam" id="PF13529">
    <property type="entry name" value="Peptidase_C39_2"/>
    <property type="match status" value="1"/>
</dbReference>
<dbReference type="Proteomes" id="UP000320210">
    <property type="component" value="Genome"/>
</dbReference>
<dbReference type="InterPro" id="IPR023346">
    <property type="entry name" value="Lysozyme-like_dom_sf"/>
</dbReference>
<accession>A0A514DKF1</accession>
<proteinExistence type="predicted"/>
<organism evidence="3 4">
    <name type="scientific">Corynebacterium phage Adelaide</name>
    <dbReference type="NCBI Taxonomy" id="2588499"/>
    <lineage>
        <taxon>Viruses</taxon>
        <taxon>Duplodnaviria</taxon>
        <taxon>Heunggongvirae</taxon>
        <taxon>Uroviricota</taxon>
        <taxon>Caudoviricetes</taxon>
        <taxon>Samwavirus</taxon>
        <taxon>Samwavirus adelaide</taxon>
    </lineage>
</organism>
<sequence length="486" mass="53117">MVCGLTLRKSRKNRNTRTSHPPSPAPHGAGLSHGRNTRMDAATLARAMGGTADYPALVGPMNEAMLAADCTTVERAAMWCAQIGHESVGLRYMEEIADGSAYEGRADLGNTQPGDGRRYKGSGPIQLTGRNNFRAFTRWARSAGHTDLDFEARPELVRQDPRWGFLAASWYWTVARPQINGMADRRDLVGVTRAINGGTNGIEDRRARYQRCLALGGALLPGEPMPQIEKRLDYPRDEVHQDTGWNCGPASAQTVIRAAAKRFVPESTLAAEMGTHRGGTDHIGQITRVLGKHLPAAEYRTVEMPNDPPSTAQREQMWERIVSSIDAGYGVVINIVAPPNNYPRPSYTSTQSLAYSGGTVYHYLAAMGYAIDANGVRHVWLADSGFKPHGMWITASQLATLCPPKGYAYATAKAPAPAAPTPPKENPMTTLDTTVRGYAGGGIEAPLWTFILHADRNSFDAMHAALRCEERLARVEEKLDRLLDRK</sequence>
<dbReference type="SUPFAM" id="SSF53955">
    <property type="entry name" value="Lysozyme-like"/>
    <property type="match status" value="1"/>
</dbReference>
<dbReference type="InterPro" id="IPR039564">
    <property type="entry name" value="Peptidase_C39-like"/>
</dbReference>
<keyword evidence="4" id="KW-1185">Reference proteome</keyword>
<evidence type="ECO:0000313" key="4">
    <source>
        <dbReference type="Proteomes" id="UP000320210"/>
    </source>
</evidence>
<evidence type="ECO:0000313" key="3">
    <source>
        <dbReference type="EMBL" id="QDH94100.1"/>
    </source>
</evidence>
<name>A0A514DKF1_9CAUD</name>
<dbReference type="EMBL" id="MK977715">
    <property type="protein sequence ID" value="QDH94100.1"/>
    <property type="molecule type" value="Genomic_DNA"/>
</dbReference>
<dbReference type="InterPro" id="IPR052354">
    <property type="entry name" value="Cell_Wall_Dynamics_Protein"/>
</dbReference>
<evidence type="ECO:0000259" key="2">
    <source>
        <dbReference type="Pfam" id="PF13529"/>
    </source>
</evidence>
<dbReference type="PANTHER" id="PTHR34408">
    <property type="entry name" value="FAMILY PROTEIN, PUTATIVE-RELATED"/>
    <property type="match status" value="1"/>
</dbReference>
<gene>
    <name evidence="3" type="primary">21</name>
    <name evidence="3" type="ORF">SEA_ADELAIDE_21</name>
</gene>